<dbReference type="Proteomes" id="UP000248961">
    <property type="component" value="Unassembled WGS sequence"/>
</dbReference>
<dbReference type="STRING" id="1450537.A0A395HNN4"/>
<dbReference type="OrthoDB" id="4850648at2759"/>
<evidence type="ECO:0008006" key="4">
    <source>
        <dbReference type="Google" id="ProtNLM"/>
    </source>
</evidence>
<name>A0A395HNN4_ASPHC</name>
<accession>A0A395HNN4</accession>
<feature type="compositionally biased region" description="Low complexity" evidence="1">
    <location>
        <begin position="133"/>
        <end position="142"/>
    </location>
</feature>
<feature type="region of interest" description="Disordered" evidence="1">
    <location>
        <begin position="111"/>
        <end position="152"/>
    </location>
</feature>
<dbReference type="PANTHER" id="PTHR37827:SF1">
    <property type="entry name" value="HNH DOMAIN-CONTAINING PROTEIN"/>
    <property type="match status" value="1"/>
</dbReference>
<feature type="compositionally biased region" description="Basic and acidic residues" evidence="1">
    <location>
        <begin position="47"/>
        <end position="58"/>
    </location>
</feature>
<feature type="compositionally biased region" description="Pro residues" evidence="1">
    <location>
        <begin position="118"/>
        <end position="132"/>
    </location>
</feature>
<dbReference type="EMBL" id="KZ824303">
    <property type="protein sequence ID" value="RAL09541.1"/>
    <property type="molecule type" value="Genomic_DNA"/>
</dbReference>
<keyword evidence="3" id="KW-1185">Reference proteome</keyword>
<feature type="region of interest" description="Disordered" evidence="1">
    <location>
        <begin position="26"/>
        <end position="68"/>
    </location>
</feature>
<evidence type="ECO:0000313" key="3">
    <source>
        <dbReference type="Proteomes" id="UP000248961"/>
    </source>
</evidence>
<gene>
    <name evidence="2" type="ORF">BO97DRAFT_396264</name>
</gene>
<dbReference type="GeneID" id="37198366"/>
<evidence type="ECO:0000256" key="1">
    <source>
        <dbReference type="SAM" id="MobiDB-lite"/>
    </source>
</evidence>
<dbReference type="RefSeq" id="XP_025548695.1">
    <property type="nucleotide sequence ID" value="XM_025694077.1"/>
</dbReference>
<reference evidence="2 3" key="1">
    <citation type="submission" date="2018-02" db="EMBL/GenBank/DDBJ databases">
        <title>The genomes of Aspergillus section Nigri reveals drivers in fungal speciation.</title>
        <authorList>
            <consortium name="DOE Joint Genome Institute"/>
            <person name="Vesth T.C."/>
            <person name="Nybo J."/>
            <person name="Theobald S."/>
            <person name="Brandl J."/>
            <person name="Frisvad J.C."/>
            <person name="Nielsen K.F."/>
            <person name="Lyhne E.K."/>
            <person name="Kogle M.E."/>
            <person name="Kuo A."/>
            <person name="Riley R."/>
            <person name="Clum A."/>
            <person name="Nolan M."/>
            <person name="Lipzen A."/>
            <person name="Salamov A."/>
            <person name="Henrissat B."/>
            <person name="Wiebenga A."/>
            <person name="De vries R.P."/>
            <person name="Grigoriev I.V."/>
            <person name="Mortensen U.H."/>
            <person name="Andersen M.R."/>
            <person name="Baker S.E."/>
        </authorList>
    </citation>
    <scope>NUCLEOTIDE SEQUENCE [LARGE SCALE GENOMIC DNA]</scope>
    <source>
        <strain evidence="2 3">CBS 101889</strain>
    </source>
</reference>
<protein>
    <recommendedName>
        <fullName evidence="4">HNH domain-containing protein</fullName>
    </recommendedName>
</protein>
<dbReference type="VEuPathDB" id="FungiDB:BO97DRAFT_396264"/>
<evidence type="ECO:0000313" key="2">
    <source>
        <dbReference type="EMBL" id="RAL09541.1"/>
    </source>
</evidence>
<dbReference type="AlphaFoldDB" id="A0A395HNN4"/>
<sequence>MSALHAANYQVFRDCLSTALVEKFSTPAQPKKARRNRGAVSQRQKPRSKDSVSSDRDTTAQSLPDRASPEELAEFVDVRCLPPSFLHPRYSLLLQIHLFLASETFPALPPDLQTLTYTPPPTTSSNTNPPPSTSTSTSTPNPDTENTQTTPEDARTLAETLCTTTLPPSVPDTLTAYALLDTPTTTSPNAHEANDNLTTFFTPILAEYIAATTKPPPVWATTRKEACEICARDWIPLSYHHLIPRSVHAKALKKGWHPEWMLNSVAWLCRACHSFVHRMASNEELAREWFTVERILEREDVLSWASWVGRVRWKSK</sequence>
<organism evidence="2 3">
    <name type="scientific">Aspergillus homomorphus (strain CBS 101889)</name>
    <dbReference type="NCBI Taxonomy" id="1450537"/>
    <lineage>
        <taxon>Eukaryota</taxon>
        <taxon>Fungi</taxon>
        <taxon>Dikarya</taxon>
        <taxon>Ascomycota</taxon>
        <taxon>Pezizomycotina</taxon>
        <taxon>Eurotiomycetes</taxon>
        <taxon>Eurotiomycetidae</taxon>
        <taxon>Eurotiales</taxon>
        <taxon>Aspergillaceae</taxon>
        <taxon>Aspergillus</taxon>
        <taxon>Aspergillus subgen. Circumdati</taxon>
    </lineage>
</organism>
<dbReference type="PANTHER" id="PTHR37827">
    <property type="entry name" value="TUDOR DOMAIN-CONTAINING PROTEIN"/>
    <property type="match status" value="1"/>
</dbReference>
<proteinExistence type="predicted"/>